<keyword evidence="3" id="KW-1003">Cell membrane</keyword>
<keyword evidence="5 7" id="KW-1133">Transmembrane helix</keyword>
<evidence type="ECO:0000256" key="6">
    <source>
        <dbReference type="ARBA" id="ARBA00023136"/>
    </source>
</evidence>
<gene>
    <name evidence="8" type="ORF">SAMN05878282_10367</name>
</gene>
<evidence type="ECO:0000256" key="7">
    <source>
        <dbReference type="SAM" id="Phobius"/>
    </source>
</evidence>
<keyword evidence="6 7" id="KW-0472">Membrane</keyword>
<dbReference type="GO" id="GO:0005886">
    <property type="term" value="C:plasma membrane"/>
    <property type="evidence" value="ECO:0007669"/>
    <property type="project" value="UniProtKB-SubCell"/>
</dbReference>
<reference evidence="8 9" key="1">
    <citation type="submission" date="2017-01" db="EMBL/GenBank/DDBJ databases">
        <authorList>
            <person name="Mah S.A."/>
            <person name="Swanson W.J."/>
            <person name="Moy G.W."/>
            <person name="Vacquier V.D."/>
        </authorList>
    </citation>
    <scope>NUCLEOTIDE SEQUENCE [LARGE SCALE GENOMIC DNA]</scope>
    <source>
        <strain evidence="8 9">RU36E</strain>
    </source>
</reference>
<accession>A0A1N6RLW5</accession>
<feature type="transmembrane region" description="Helical" evidence="7">
    <location>
        <begin position="35"/>
        <end position="52"/>
    </location>
</feature>
<evidence type="ECO:0000256" key="3">
    <source>
        <dbReference type="ARBA" id="ARBA00022475"/>
    </source>
</evidence>
<keyword evidence="4 7" id="KW-0812">Transmembrane</keyword>
<evidence type="ECO:0000313" key="8">
    <source>
        <dbReference type="EMBL" id="SIQ29888.1"/>
    </source>
</evidence>
<comment type="similarity">
    <text evidence="2">Belongs to the CPA3 antiporters (TC 2.A.63) subunit E family.</text>
</comment>
<dbReference type="GO" id="GO:0008324">
    <property type="term" value="F:monoatomic cation transmembrane transporter activity"/>
    <property type="evidence" value="ECO:0007669"/>
    <property type="project" value="InterPro"/>
</dbReference>
<evidence type="ECO:0000256" key="4">
    <source>
        <dbReference type="ARBA" id="ARBA00022692"/>
    </source>
</evidence>
<dbReference type="EMBL" id="FTMP01000003">
    <property type="protein sequence ID" value="SIQ29888.1"/>
    <property type="molecule type" value="Genomic_DNA"/>
</dbReference>
<dbReference type="PANTHER" id="PTHR34584">
    <property type="entry name" value="NA(+)/H(+) ANTIPORTER SUBUNIT E1"/>
    <property type="match status" value="1"/>
</dbReference>
<dbReference type="RefSeq" id="WP_076426060.1">
    <property type="nucleotide sequence ID" value="NZ_FTMP01000003.1"/>
</dbReference>
<dbReference type="AlphaFoldDB" id="A0A1N6RLW5"/>
<evidence type="ECO:0000256" key="1">
    <source>
        <dbReference type="ARBA" id="ARBA00004651"/>
    </source>
</evidence>
<dbReference type="PANTHER" id="PTHR34584:SF1">
    <property type="entry name" value="NA(+)_H(+) ANTIPORTER SUBUNIT E1"/>
    <property type="match status" value="1"/>
</dbReference>
<protein>
    <submittedName>
        <fullName evidence="8">Multisubunit potassium/proton antiporter, PhaE subunit</fullName>
    </submittedName>
</protein>
<sequence>MMQRLLPHPAQSLLLLCTWLLLVDSIALGHWLLGGFLAIVIPLLLGQLLVEHPRAWKPLRLLRYLLMVIGDILVANFQVARLTLGRVGELRPAFVEVPIELDNELAISILVSVVSMTPGSLAADLSMDRRTLLVHGLDVPDVQAMVDEIKQRYEAPLKEIFPCSAT</sequence>
<evidence type="ECO:0000256" key="5">
    <source>
        <dbReference type="ARBA" id="ARBA00022989"/>
    </source>
</evidence>
<evidence type="ECO:0000256" key="2">
    <source>
        <dbReference type="ARBA" id="ARBA00006228"/>
    </source>
</evidence>
<feature type="transmembrane region" description="Helical" evidence="7">
    <location>
        <begin position="64"/>
        <end position="85"/>
    </location>
</feature>
<dbReference type="PIRSF" id="PIRSF019239">
    <property type="entry name" value="MrpE"/>
    <property type="match status" value="1"/>
</dbReference>
<dbReference type="Pfam" id="PF01899">
    <property type="entry name" value="MNHE"/>
    <property type="match status" value="1"/>
</dbReference>
<dbReference type="NCBIfam" id="NF006518">
    <property type="entry name" value="PRK08965.1-2"/>
    <property type="match status" value="1"/>
</dbReference>
<evidence type="ECO:0000313" key="9">
    <source>
        <dbReference type="Proteomes" id="UP000185841"/>
    </source>
</evidence>
<proteinExistence type="inferred from homology"/>
<organism evidence="8 9">
    <name type="scientific">Aquipseudomonas alcaligenes</name>
    <name type="common">Pseudomonas alcaligenes</name>
    <dbReference type="NCBI Taxonomy" id="43263"/>
    <lineage>
        <taxon>Bacteria</taxon>
        <taxon>Pseudomonadati</taxon>
        <taxon>Pseudomonadota</taxon>
        <taxon>Gammaproteobacteria</taxon>
        <taxon>Pseudomonadales</taxon>
        <taxon>Pseudomonadaceae</taxon>
        <taxon>Aquipseudomonas</taxon>
    </lineage>
</organism>
<comment type="subcellular location">
    <subcellularLocation>
        <location evidence="1">Cell membrane</location>
        <topology evidence="1">Multi-pass membrane protein</topology>
    </subcellularLocation>
</comment>
<dbReference type="Proteomes" id="UP000185841">
    <property type="component" value="Unassembled WGS sequence"/>
</dbReference>
<name>A0A1N6RLW5_AQUAC</name>
<dbReference type="InterPro" id="IPR002758">
    <property type="entry name" value="Cation_antiport_E"/>
</dbReference>